<dbReference type="EMBL" id="JAKZBV010000001">
    <property type="protein sequence ID" value="MCH6471322.1"/>
    <property type="molecule type" value="Genomic_DNA"/>
</dbReference>
<sequence length="182" mass="19886">MNNGMMTISGNSAGTTGGMSAKFSRQQYGRYEVRMRTSANEPQYHAVSILWPDTTSPKCSEIDFAEQTGNLADINFFLHYGCASGVQTYATKPIDLTQWHNYAVQVCPSGVTGYIDGQTWFKDTDPAHQPGQSMHQTLQLDWFPIAGQTTKPATMNVDWVRDYSINGTGSPASGTVAATPQC</sequence>
<accession>A0ABS9U3P8</accession>
<gene>
    <name evidence="2" type="ORF">L0M17_15280</name>
</gene>
<organism evidence="2 3">
    <name type="scientific">Sinomonas terrae</name>
    <dbReference type="NCBI Taxonomy" id="2908838"/>
    <lineage>
        <taxon>Bacteria</taxon>
        <taxon>Bacillati</taxon>
        <taxon>Actinomycetota</taxon>
        <taxon>Actinomycetes</taxon>
        <taxon>Micrococcales</taxon>
        <taxon>Micrococcaceae</taxon>
        <taxon>Sinomonas</taxon>
    </lineage>
</organism>
<dbReference type="Pfam" id="PF00722">
    <property type="entry name" value="Glyco_hydro_16"/>
    <property type="match status" value="1"/>
</dbReference>
<dbReference type="InterPro" id="IPR000757">
    <property type="entry name" value="Beta-glucanase-like"/>
</dbReference>
<evidence type="ECO:0000313" key="3">
    <source>
        <dbReference type="Proteomes" id="UP001202922"/>
    </source>
</evidence>
<dbReference type="SUPFAM" id="SSF49899">
    <property type="entry name" value="Concanavalin A-like lectins/glucanases"/>
    <property type="match status" value="1"/>
</dbReference>
<dbReference type="Gene3D" id="2.60.120.200">
    <property type="match status" value="1"/>
</dbReference>
<protein>
    <submittedName>
        <fullName evidence="2">Glycoside hydrolase family 16 protein</fullName>
    </submittedName>
</protein>
<reference evidence="2 3" key="1">
    <citation type="submission" date="2022-03" db="EMBL/GenBank/DDBJ databases">
        <title>Sinomonas sp. isolated from a soil.</title>
        <authorList>
            <person name="Han J."/>
            <person name="Kim D.-U."/>
        </authorList>
    </citation>
    <scope>NUCLEOTIDE SEQUENCE [LARGE SCALE GENOMIC DNA]</scope>
    <source>
        <strain evidence="2 3">5-5</strain>
    </source>
</reference>
<evidence type="ECO:0000259" key="1">
    <source>
        <dbReference type="PROSITE" id="PS51762"/>
    </source>
</evidence>
<dbReference type="InterPro" id="IPR013320">
    <property type="entry name" value="ConA-like_dom_sf"/>
</dbReference>
<dbReference type="Proteomes" id="UP001202922">
    <property type="component" value="Unassembled WGS sequence"/>
</dbReference>
<name>A0ABS9U3P8_9MICC</name>
<dbReference type="GO" id="GO:0016787">
    <property type="term" value="F:hydrolase activity"/>
    <property type="evidence" value="ECO:0007669"/>
    <property type="project" value="UniProtKB-KW"/>
</dbReference>
<keyword evidence="2" id="KW-0378">Hydrolase</keyword>
<dbReference type="PROSITE" id="PS51762">
    <property type="entry name" value="GH16_2"/>
    <property type="match status" value="1"/>
</dbReference>
<proteinExistence type="predicted"/>
<evidence type="ECO:0000313" key="2">
    <source>
        <dbReference type="EMBL" id="MCH6471322.1"/>
    </source>
</evidence>
<comment type="caution">
    <text evidence="2">The sequence shown here is derived from an EMBL/GenBank/DDBJ whole genome shotgun (WGS) entry which is preliminary data.</text>
</comment>
<keyword evidence="3" id="KW-1185">Reference proteome</keyword>
<feature type="domain" description="GH16" evidence="1">
    <location>
        <begin position="1"/>
        <end position="168"/>
    </location>
</feature>
<dbReference type="CDD" id="cd00413">
    <property type="entry name" value="Glyco_hydrolase_16"/>
    <property type="match status" value="1"/>
</dbReference>